<dbReference type="PANTHER" id="PTHR31060:SF6">
    <property type="entry name" value="EXPRESSED PROTEIN"/>
    <property type="match status" value="1"/>
</dbReference>
<reference evidence="1 2" key="1">
    <citation type="journal article" date="2014" name="Agronomy (Basel)">
        <title>A Draft Genome Sequence for Ensete ventricosum, the Drought-Tolerant Tree Against Hunger.</title>
        <authorList>
            <person name="Harrison J."/>
            <person name="Moore K.A."/>
            <person name="Paszkiewicz K."/>
            <person name="Jones T."/>
            <person name="Grant M."/>
            <person name="Ambacheew D."/>
            <person name="Muzemil S."/>
            <person name="Studholme D.J."/>
        </authorList>
    </citation>
    <scope>NUCLEOTIDE SEQUENCE [LARGE SCALE GENOMIC DNA]</scope>
</reference>
<dbReference type="EMBL" id="AMZH03015431">
    <property type="protein sequence ID" value="RRT46067.1"/>
    <property type="molecule type" value="Genomic_DNA"/>
</dbReference>
<accession>A0A426Y2N9</accession>
<protein>
    <submittedName>
        <fullName evidence="1">Uncharacterized protein</fullName>
    </submittedName>
</protein>
<dbReference type="GO" id="GO:0016567">
    <property type="term" value="P:protein ubiquitination"/>
    <property type="evidence" value="ECO:0007669"/>
    <property type="project" value="UniProtKB-UniPathway"/>
</dbReference>
<sequence length="198" mass="22611">MTIVRNWLPVLNVLRDTFSPLPSGYRTLYPDLEETFLKIISTLPLSDAQELLQQCLSFSTRNIDDCPHLMSAFKTWFRRVRDEGSFKAHAPYLREAFDGGIKVAQLAEAKLGSESLGTGQEDAKAVTLEEYATVLPFELSRRKCGSWWNNSRLYNTRGRCPAMDLIMQRGMIRAIGELNCSRPHIRLREPSKSEDKVK</sequence>
<evidence type="ECO:0000313" key="1">
    <source>
        <dbReference type="EMBL" id="RRT46067.1"/>
    </source>
</evidence>
<dbReference type="UniPathway" id="UPA00143"/>
<gene>
    <name evidence="1" type="ORF">B296_00034935</name>
</gene>
<dbReference type="AlphaFoldDB" id="A0A426Y2N9"/>
<proteinExistence type="predicted"/>
<dbReference type="PANTHER" id="PTHR31060">
    <property type="entry name" value="OSJNBA0011J08.25 PROTEIN-RELATED"/>
    <property type="match status" value="1"/>
</dbReference>
<name>A0A426Y2N9_ENSVE</name>
<organism evidence="1 2">
    <name type="scientific">Ensete ventricosum</name>
    <name type="common">Abyssinian banana</name>
    <name type="synonym">Musa ensete</name>
    <dbReference type="NCBI Taxonomy" id="4639"/>
    <lineage>
        <taxon>Eukaryota</taxon>
        <taxon>Viridiplantae</taxon>
        <taxon>Streptophyta</taxon>
        <taxon>Embryophyta</taxon>
        <taxon>Tracheophyta</taxon>
        <taxon>Spermatophyta</taxon>
        <taxon>Magnoliopsida</taxon>
        <taxon>Liliopsida</taxon>
        <taxon>Zingiberales</taxon>
        <taxon>Musaceae</taxon>
        <taxon>Ensete</taxon>
    </lineage>
</organism>
<comment type="caution">
    <text evidence="1">The sequence shown here is derived from an EMBL/GenBank/DDBJ whole genome shotgun (WGS) entry which is preliminary data.</text>
</comment>
<dbReference type="InterPro" id="IPR038920">
    <property type="entry name" value="At3g05675-like"/>
</dbReference>
<dbReference type="Proteomes" id="UP000287651">
    <property type="component" value="Unassembled WGS sequence"/>
</dbReference>
<evidence type="ECO:0000313" key="2">
    <source>
        <dbReference type="Proteomes" id="UP000287651"/>
    </source>
</evidence>